<evidence type="ECO:0000259" key="4">
    <source>
        <dbReference type="Pfam" id="PF02114"/>
    </source>
</evidence>
<feature type="compositionally biased region" description="Acidic residues" evidence="3">
    <location>
        <begin position="420"/>
        <end position="434"/>
    </location>
</feature>
<feature type="region of interest" description="Disordered" evidence="3">
    <location>
        <begin position="1"/>
        <end position="61"/>
    </location>
</feature>
<dbReference type="Pfam" id="PF02114">
    <property type="entry name" value="Phosducin"/>
    <property type="match status" value="1"/>
</dbReference>
<feature type="compositionally biased region" description="Acidic residues" evidence="3">
    <location>
        <begin position="183"/>
        <end position="198"/>
    </location>
</feature>
<dbReference type="InterPro" id="IPR001200">
    <property type="entry name" value="Phosducin"/>
</dbReference>
<dbReference type="InterPro" id="IPR023196">
    <property type="entry name" value="Phosducin_N_dom_sf"/>
</dbReference>
<reference evidence="5" key="1">
    <citation type="journal article" date="2020" name="Fungal Divers.">
        <title>Resolving the Mortierellaceae phylogeny through synthesis of multi-gene phylogenetics and phylogenomics.</title>
        <authorList>
            <person name="Vandepol N."/>
            <person name="Liber J."/>
            <person name="Desiro A."/>
            <person name="Na H."/>
            <person name="Kennedy M."/>
            <person name="Barry K."/>
            <person name="Grigoriev I.V."/>
            <person name="Miller A.N."/>
            <person name="O'Donnell K."/>
            <person name="Stajich J.E."/>
            <person name="Bonito G."/>
        </authorList>
    </citation>
    <scope>NUCLEOTIDE SEQUENCE</scope>
    <source>
        <strain evidence="5">NRRL 6426</strain>
    </source>
</reference>
<evidence type="ECO:0000256" key="1">
    <source>
        <dbReference type="ARBA" id="ARBA00009686"/>
    </source>
</evidence>
<proteinExistence type="inferred from homology"/>
<dbReference type="OrthoDB" id="70588at2759"/>
<dbReference type="GO" id="GO:0008277">
    <property type="term" value="P:regulation of G protein-coupled receptor signaling pathway"/>
    <property type="evidence" value="ECO:0007669"/>
    <property type="project" value="InterPro"/>
</dbReference>
<dbReference type="InterPro" id="IPR051499">
    <property type="entry name" value="Phosducin-like_reg"/>
</dbReference>
<dbReference type="EMBL" id="JAAAUQ010000384">
    <property type="protein sequence ID" value="KAF9150762.1"/>
    <property type="molecule type" value="Genomic_DNA"/>
</dbReference>
<keyword evidence="2" id="KW-0597">Phosphoprotein</keyword>
<feature type="domain" description="Phosducin" evidence="4">
    <location>
        <begin position="121"/>
        <end position="342"/>
    </location>
</feature>
<comment type="similarity">
    <text evidence="1">Belongs to the phosducin family.</text>
</comment>
<dbReference type="CDD" id="cd02987">
    <property type="entry name" value="Phd_like_Phd"/>
    <property type="match status" value="1"/>
</dbReference>
<name>A0A9P5S0Q8_9FUNG</name>
<comment type="caution">
    <text evidence="5">The sequence shown here is derived from an EMBL/GenBank/DDBJ whole genome shotgun (WGS) entry which is preliminary data.</text>
</comment>
<dbReference type="AlphaFoldDB" id="A0A9P5S0Q8"/>
<evidence type="ECO:0000256" key="2">
    <source>
        <dbReference type="ARBA" id="ARBA00022553"/>
    </source>
</evidence>
<protein>
    <recommendedName>
        <fullName evidence="4">Phosducin domain-containing protein</fullName>
    </recommendedName>
</protein>
<dbReference type="Proteomes" id="UP000748756">
    <property type="component" value="Unassembled WGS sequence"/>
</dbReference>
<feature type="region of interest" description="Disordered" evidence="3">
    <location>
        <begin position="81"/>
        <end position="128"/>
    </location>
</feature>
<organism evidence="5 6">
    <name type="scientific">Linnemannia schmuckeri</name>
    <dbReference type="NCBI Taxonomy" id="64567"/>
    <lineage>
        <taxon>Eukaryota</taxon>
        <taxon>Fungi</taxon>
        <taxon>Fungi incertae sedis</taxon>
        <taxon>Mucoromycota</taxon>
        <taxon>Mortierellomycotina</taxon>
        <taxon>Mortierellomycetes</taxon>
        <taxon>Mortierellales</taxon>
        <taxon>Mortierellaceae</taxon>
        <taxon>Linnemannia</taxon>
    </lineage>
</organism>
<dbReference type="PANTHER" id="PTHR46052:SF1">
    <property type="entry name" value="PHOSDUCIN-LIKE PROTEIN"/>
    <property type="match status" value="1"/>
</dbReference>
<feature type="compositionally biased region" description="Basic and acidic residues" evidence="3">
    <location>
        <begin position="165"/>
        <end position="178"/>
    </location>
</feature>
<gene>
    <name evidence="5" type="ORF">BG015_007412</name>
</gene>
<evidence type="ECO:0000313" key="6">
    <source>
        <dbReference type="Proteomes" id="UP000748756"/>
    </source>
</evidence>
<dbReference type="Gene3D" id="3.40.30.10">
    <property type="entry name" value="Glutaredoxin"/>
    <property type="match status" value="1"/>
</dbReference>
<evidence type="ECO:0000256" key="3">
    <source>
        <dbReference type="SAM" id="MobiDB-lite"/>
    </source>
</evidence>
<dbReference type="PANTHER" id="PTHR46052">
    <property type="entry name" value="PHOSDUCIN-LIKE PROTEIN"/>
    <property type="match status" value="1"/>
</dbReference>
<accession>A0A9P5S0Q8</accession>
<sequence length="434" mass="47795">MALQEAKAMGLDLMPDPETFANPPRDLQNQNQRAKYLYDSNLPEDWGSTASESGDDDVDNLNDDEELAQYMLETGGLTDREVDKLDGKTSNRLGVRDSTPAGGMGASGLNGQKNYPERETGANTGPKGVLADQKYHQQQQLQERISNQQAYNARMLAKAPTTTTFREDQVRERREKKAQGLLDSDDETEAEKEEEDAEEKAILERIRGNRLKDMSWAAQKNAAGAPGGAGGRKVFGSLMEMNAAQYVSAIDSEKKDVTVVIHIYNEFNFASKKLDGCLIQLAGRYATTKFIRIKAREVDFDEEVCPTILVYRAGDLIANLVMISYELSEDFDSTELEELLTKQKVISPHDQCQRETSFFDTSLGLDVLNAQLGDLNMMGMGIGGVGLGHSSLSTGGGGGGGAASRRGILSGNVKEFRYQDDDDEDDRDYDEAEY</sequence>
<dbReference type="InterPro" id="IPR024253">
    <property type="entry name" value="Phosducin_thioredoxin-like_dom"/>
</dbReference>
<keyword evidence="6" id="KW-1185">Reference proteome</keyword>
<feature type="region of interest" description="Disordered" evidence="3">
    <location>
        <begin position="413"/>
        <end position="434"/>
    </location>
</feature>
<dbReference type="SUPFAM" id="SSF52833">
    <property type="entry name" value="Thioredoxin-like"/>
    <property type="match status" value="1"/>
</dbReference>
<dbReference type="Gene3D" id="1.10.168.10">
    <property type="entry name" value="Phosducin, domain 2"/>
    <property type="match status" value="1"/>
</dbReference>
<feature type="region of interest" description="Disordered" evidence="3">
    <location>
        <begin position="161"/>
        <end position="198"/>
    </location>
</feature>
<dbReference type="InterPro" id="IPR036249">
    <property type="entry name" value="Thioredoxin-like_sf"/>
</dbReference>
<evidence type="ECO:0000313" key="5">
    <source>
        <dbReference type="EMBL" id="KAF9150762.1"/>
    </source>
</evidence>